<feature type="region of interest" description="Disordered" evidence="2">
    <location>
        <begin position="535"/>
        <end position="556"/>
    </location>
</feature>
<dbReference type="AlphaFoldDB" id="A0A0B1TUN8"/>
<organism evidence="4 5">
    <name type="scientific">Oesophagostomum dentatum</name>
    <name type="common">Nodular worm</name>
    <dbReference type="NCBI Taxonomy" id="61180"/>
    <lineage>
        <taxon>Eukaryota</taxon>
        <taxon>Metazoa</taxon>
        <taxon>Ecdysozoa</taxon>
        <taxon>Nematoda</taxon>
        <taxon>Chromadorea</taxon>
        <taxon>Rhabditida</taxon>
        <taxon>Rhabditina</taxon>
        <taxon>Rhabditomorpha</taxon>
        <taxon>Strongyloidea</taxon>
        <taxon>Strongylidae</taxon>
        <taxon>Oesophagostomum</taxon>
    </lineage>
</organism>
<evidence type="ECO:0000256" key="2">
    <source>
        <dbReference type="SAM" id="MobiDB-lite"/>
    </source>
</evidence>
<evidence type="ECO:0000256" key="1">
    <source>
        <dbReference type="PROSITE-ProRule" id="PRU00047"/>
    </source>
</evidence>
<feature type="domain" description="CCHC-type" evidence="3">
    <location>
        <begin position="285"/>
        <end position="301"/>
    </location>
</feature>
<dbReference type="Pfam" id="PF00098">
    <property type="entry name" value="zf-CCHC"/>
    <property type="match status" value="1"/>
</dbReference>
<evidence type="ECO:0000313" key="4">
    <source>
        <dbReference type="EMBL" id="KHJ99572.1"/>
    </source>
</evidence>
<dbReference type="GO" id="GO:0003676">
    <property type="term" value="F:nucleic acid binding"/>
    <property type="evidence" value="ECO:0007669"/>
    <property type="project" value="InterPro"/>
</dbReference>
<dbReference type="OrthoDB" id="10065209at2759"/>
<dbReference type="CDD" id="cd00303">
    <property type="entry name" value="retropepsin_like"/>
    <property type="match status" value="1"/>
</dbReference>
<dbReference type="Proteomes" id="UP000053660">
    <property type="component" value="Unassembled WGS sequence"/>
</dbReference>
<dbReference type="InterPro" id="IPR001878">
    <property type="entry name" value="Znf_CCHC"/>
</dbReference>
<dbReference type="SUPFAM" id="SSF57756">
    <property type="entry name" value="Retrovirus zinc finger-like domains"/>
    <property type="match status" value="1"/>
</dbReference>
<protein>
    <submittedName>
        <fullName evidence="4">Zinc knuckle</fullName>
    </submittedName>
</protein>
<dbReference type="EMBL" id="KN549214">
    <property type="protein sequence ID" value="KHJ99572.1"/>
    <property type="molecule type" value="Genomic_DNA"/>
</dbReference>
<dbReference type="InterPro" id="IPR036875">
    <property type="entry name" value="Znf_CCHC_sf"/>
</dbReference>
<keyword evidence="1" id="KW-0479">Metal-binding</keyword>
<gene>
    <name evidence="4" type="ORF">OESDEN_00449</name>
</gene>
<keyword evidence="1" id="KW-0863">Zinc-finger</keyword>
<feature type="region of interest" description="Disordered" evidence="2">
    <location>
        <begin position="244"/>
        <end position="274"/>
    </location>
</feature>
<dbReference type="GO" id="GO:0008270">
    <property type="term" value="F:zinc ion binding"/>
    <property type="evidence" value="ECO:0007669"/>
    <property type="project" value="UniProtKB-KW"/>
</dbReference>
<dbReference type="GO" id="GO:0019899">
    <property type="term" value="F:enzyme binding"/>
    <property type="evidence" value="ECO:0007669"/>
    <property type="project" value="UniProtKB-ARBA"/>
</dbReference>
<dbReference type="Gene3D" id="4.10.60.10">
    <property type="entry name" value="Zinc finger, CCHC-type"/>
    <property type="match status" value="1"/>
</dbReference>
<feature type="region of interest" description="Disordered" evidence="2">
    <location>
        <begin position="1"/>
        <end position="23"/>
    </location>
</feature>
<sequence length="556" mass="62903">MAKSMDDVNMVESSDDDEDVQVERPVVQAVRDLKAGAEKKGDALQELSENATDWSVLRARVEAMEAMCGDVMGRSRAKNRRFGRKYRNVVGDEQTLIDILVDDHLGGRAKSTFLSLPVEVRRKGFDEVVREMAKLLAEDSVAWQDVAEFCLALEKLGRKAYPDGSMEDRSLEFAQILLSNLKKVKQLALSIETSKKMYGQSETRMSEKTSDWRVRSRNYEGSRWTEENGRKNIVNWKRDVGEGKLSRERRRTDSANIGHENEERAPVRKESRDENVRELKATGARKCFNCSRFGHISKDCPLRRASVNKLGEDRVKREEEEKSRLSKIITQARSMGVRTSVVSERKPLVGMKVTAWARMLEERISALMDTGSMISIVPVGVLVRAKKRGFDIDSLEVLPEKEMEPICDASGRRMKFLGAVKTAVALEQGKKNEVAFYILDSNSNKIVLGTNSLEDLGVTWKIVGRAEDPTSSYLKRYRVDSRNAVLPRRIALVSLGCRGKQKAEKKVSKPVVDKRNRLCLRNAGKLVVEMKNIKENRNKAVESERKEEKTDKGGSK</sequence>
<name>A0A0B1TUN8_OESDE</name>
<dbReference type="GO" id="GO:0005737">
    <property type="term" value="C:cytoplasm"/>
    <property type="evidence" value="ECO:0007669"/>
    <property type="project" value="UniProtKB-ARBA"/>
</dbReference>
<proteinExistence type="predicted"/>
<dbReference type="SMART" id="SM00343">
    <property type="entry name" value="ZnF_C2HC"/>
    <property type="match status" value="1"/>
</dbReference>
<keyword evidence="1" id="KW-0862">Zinc</keyword>
<evidence type="ECO:0000259" key="3">
    <source>
        <dbReference type="PROSITE" id="PS50158"/>
    </source>
</evidence>
<accession>A0A0B1TUN8</accession>
<evidence type="ECO:0000313" key="5">
    <source>
        <dbReference type="Proteomes" id="UP000053660"/>
    </source>
</evidence>
<dbReference type="PROSITE" id="PS50158">
    <property type="entry name" value="ZF_CCHC"/>
    <property type="match status" value="1"/>
</dbReference>
<keyword evidence="5" id="KW-1185">Reference proteome</keyword>
<reference evidence="4 5" key="1">
    <citation type="submission" date="2014-03" db="EMBL/GenBank/DDBJ databases">
        <title>Draft genome of the hookworm Oesophagostomum dentatum.</title>
        <authorList>
            <person name="Mitreva M."/>
        </authorList>
    </citation>
    <scope>NUCLEOTIDE SEQUENCE [LARGE SCALE GENOMIC DNA]</scope>
    <source>
        <strain evidence="4 5">OD-Hann</strain>
    </source>
</reference>